<dbReference type="KEGG" id="sasa:106604209"/>
<evidence type="ECO:0000313" key="9">
    <source>
        <dbReference type="RefSeq" id="XP_014054127.2"/>
    </source>
</evidence>
<dbReference type="Proteomes" id="UP001652741">
    <property type="component" value="Chromosome ssa05"/>
</dbReference>
<keyword evidence="4" id="KW-0406">Ion transport</keyword>
<evidence type="ECO:0000256" key="3">
    <source>
        <dbReference type="ARBA" id="ARBA00022781"/>
    </source>
</evidence>
<dbReference type="GeneID" id="106604209"/>
<keyword evidence="2" id="KW-0813">Transport</keyword>
<accession>A0A1S3RQN1</accession>
<proteinExistence type="predicted"/>
<evidence type="ECO:0000256" key="1">
    <source>
        <dbReference type="ARBA" id="ARBA00004370"/>
    </source>
</evidence>
<evidence type="ECO:0000256" key="2">
    <source>
        <dbReference type="ARBA" id="ARBA00022448"/>
    </source>
</evidence>
<feature type="region of interest" description="Disordered" evidence="7">
    <location>
        <begin position="64"/>
        <end position="98"/>
    </location>
</feature>
<keyword evidence="8" id="KW-1185">Reference proteome</keyword>
<evidence type="ECO:0000256" key="6">
    <source>
        <dbReference type="ARBA" id="ARBA00023310"/>
    </source>
</evidence>
<keyword evidence="6" id="KW-0066">ATP synthesis</keyword>
<protein>
    <submittedName>
        <fullName evidence="9">LOW QUALITY PROTEIN: ATP synthase subunit O, mitochondrial</fullName>
    </submittedName>
</protein>
<dbReference type="InterPro" id="IPR000711">
    <property type="entry name" value="ATPase_OSCP/dsu"/>
</dbReference>
<evidence type="ECO:0000313" key="8">
    <source>
        <dbReference type="Proteomes" id="UP001652741"/>
    </source>
</evidence>
<reference evidence="9" key="1">
    <citation type="submission" date="2025-08" db="UniProtKB">
        <authorList>
            <consortium name="RefSeq"/>
        </authorList>
    </citation>
    <scope>IDENTIFICATION</scope>
</reference>
<name>A0A1S3RQN1_SALSA</name>
<sequence length="98" mass="10798">MAYNGRLTLTFDVISAFSNMMSAHCGEVICTVTTAQPLDAANLKDLRVALNGFLAKGETLKLETKSDPLHPGWNDSQRQGQACGHFYQDKDPETDQDH</sequence>
<evidence type="ECO:0000256" key="5">
    <source>
        <dbReference type="ARBA" id="ARBA00023136"/>
    </source>
</evidence>
<dbReference type="RefSeq" id="XP_014054127.2">
    <property type="nucleotide sequence ID" value="XM_014198652.2"/>
</dbReference>
<evidence type="ECO:0000256" key="7">
    <source>
        <dbReference type="SAM" id="MobiDB-lite"/>
    </source>
</evidence>
<dbReference type="PANTHER" id="PTHR11910">
    <property type="entry name" value="ATP SYNTHASE DELTA CHAIN"/>
    <property type="match status" value="1"/>
</dbReference>
<organism evidence="8 9">
    <name type="scientific">Salmo salar</name>
    <name type="common">Atlantic salmon</name>
    <dbReference type="NCBI Taxonomy" id="8030"/>
    <lineage>
        <taxon>Eukaryota</taxon>
        <taxon>Metazoa</taxon>
        <taxon>Chordata</taxon>
        <taxon>Craniata</taxon>
        <taxon>Vertebrata</taxon>
        <taxon>Euteleostomi</taxon>
        <taxon>Actinopterygii</taxon>
        <taxon>Neopterygii</taxon>
        <taxon>Teleostei</taxon>
        <taxon>Protacanthopterygii</taxon>
        <taxon>Salmoniformes</taxon>
        <taxon>Salmonidae</taxon>
        <taxon>Salmoninae</taxon>
        <taxon>Salmo</taxon>
    </lineage>
</organism>
<dbReference type="AlphaFoldDB" id="A0A1S3RQN1"/>
<evidence type="ECO:0000256" key="4">
    <source>
        <dbReference type="ARBA" id="ARBA00023065"/>
    </source>
</evidence>
<keyword evidence="5" id="KW-0472">Membrane</keyword>
<gene>
    <name evidence="9" type="primary">LOC106604209</name>
</gene>
<feature type="compositionally biased region" description="Basic and acidic residues" evidence="7">
    <location>
        <begin position="87"/>
        <end position="98"/>
    </location>
</feature>
<comment type="subcellular location">
    <subcellularLocation>
        <location evidence="1">Membrane</location>
    </subcellularLocation>
</comment>
<keyword evidence="3" id="KW-0375">Hydrogen ion transport</keyword>
<dbReference type="Pfam" id="PF00213">
    <property type="entry name" value="OSCP"/>
    <property type="match status" value="1"/>
</dbReference>